<feature type="region of interest" description="Disordered" evidence="1">
    <location>
        <begin position="160"/>
        <end position="188"/>
    </location>
</feature>
<evidence type="ECO:0000256" key="1">
    <source>
        <dbReference type="SAM" id="MobiDB-lite"/>
    </source>
</evidence>
<sequence>MTAPAIQDQSRFETTKRLLAQLVNEGFAVITLFHQQLIFHSANGDKQLWIRANRRHDTLLQTEGTRVLAPLRPECLQPPVLLGKGDSETEELEPGTIFRFIFSWFTHTADGSFLQTMADQLGSTAEMQVPPIMLGYSTPETRPPRTHPRDDRTVALVRFNPPHRHARDRPIRDNSRTTPQKLEIPQPRDENTLIIPCLTRQIPAILHHFENATIIAE</sequence>
<accession>A0A8H6UQ11</accession>
<protein>
    <submittedName>
        <fullName evidence="2">Uncharacterized protein</fullName>
    </submittedName>
</protein>
<reference evidence="2" key="1">
    <citation type="submission" date="2020-06" db="EMBL/GenBank/DDBJ databases">
        <title>Draft genome sequences of strains closely related to Aspergillus parafelis and Aspergillus hiratsukae.</title>
        <authorList>
            <person name="Dos Santos R.A.C."/>
            <person name="Rivero-Menendez O."/>
            <person name="Steenwyk J.L."/>
            <person name="Mead M.E."/>
            <person name="Goldman G.H."/>
            <person name="Alastruey-Izquierdo A."/>
            <person name="Rokas A."/>
        </authorList>
    </citation>
    <scope>NUCLEOTIDE SEQUENCE</scope>
    <source>
        <strain evidence="2">CNM-CM6106</strain>
    </source>
</reference>
<proteinExistence type="predicted"/>
<evidence type="ECO:0000313" key="2">
    <source>
        <dbReference type="EMBL" id="KAF7159185.1"/>
    </source>
</evidence>
<organism evidence="2 3">
    <name type="scientific">Aspergillus hiratsukae</name>
    <dbReference type="NCBI Taxonomy" id="1194566"/>
    <lineage>
        <taxon>Eukaryota</taxon>
        <taxon>Fungi</taxon>
        <taxon>Dikarya</taxon>
        <taxon>Ascomycota</taxon>
        <taxon>Pezizomycotina</taxon>
        <taxon>Eurotiomycetes</taxon>
        <taxon>Eurotiomycetidae</taxon>
        <taxon>Eurotiales</taxon>
        <taxon>Aspergillaceae</taxon>
        <taxon>Aspergillus</taxon>
        <taxon>Aspergillus subgen. Fumigati</taxon>
    </lineage>
</organism>
<dbReference type="EMBL" id="JACBAF010002279">
    <property type="protein sequence ID" value="KAF7159185.1"/>
    <property type="molecule type" value="Genomic_DNA"/>
</dbReference>
<gene>
    <name evidence="2" type="ORF">CNMCM6106_006318</name>
</gene>
<evidence type="ECO:0000313" key="3">
    <source>
        <dbReference type="Proteomes" id="UP000662466"/>
    </source>
</evidence>
<name>A0A8H6UQ11_9EURO</name>
<comment type="caution">
    <text evidence="2">The sequence shown here is derived from an EMBL/GenBank/DDBJ whole genome shotgun (WGS) entry which is preliminary data.</text>
</comment>
<dbReference type="Proteomes" id="UP000662466">
    <property type="component" value="Unassembled WGS sequence"/>
</dbReference>
<dbReference type="AlphaFoldDB" id="A0A8H6UQ11"/>